<dbReference type="InterPro" id="IPR036615">
    <property type="entry name" value="Mur_ligase_C_dom_sf"/>
</dbReference>
<dbReference type="GO" id="GO:0009252">
    <property type="term" value="P:peptidoglycan biosynthetic process"/>
    <property type="evidence" value="ECO:0007669"/>
    <property type="project" value="UniProtKB-UniRule"/>
</dbReference>
<dbReference type="Gene3D" id="3.40.1190.10">
    <property type="entry name" value="Mur-like, catalytic domain"/>
    <property type="match status" value="1"/>
</dbReference>
<feature type="modified residue" description="N6-carboxylysine" evidence="8">
    <location>
        <position position="219"/>
    </location>
</feature>
<dbReference type="AlphaFoldDB" id="A0A3T1D7J7"/>
<dbReference type="EC" id="6.3.2.-" evidence="8"/>
<dbReference type="InterPro" id="IPR005761">
    <property type="entry name" value="UDP-N-AcMur-Glu-dNH2Pim_ligase"/>
</dbReference>
<evidence type="ECO:0000256" key="5">
    <source>
        <dbReference type="ARBA" id="ARBA00022984"/>
    </source>
</evidence>
<feature type="binding site" evidence="8">
    <location>
        <position position="187"/>
    </location>
    <ligand>
        <name>UDP-N-acetyl-alpha-D-muramoyl-L-alanyl-D-glutamate</name>
        <dbReference type="ChEBI" id="CHEBI:83900"/>
    </ligand>
</feature>
<dbReference type="InterPro" id="IPR035911">
    <property type="entry name" value="MurE/MurF_N"/>
</dbReference>
<reference evidence="13 14" key="1">
    <citation type="submission" date="2019-01" db="EMBL/GenBank/DDBJ databases">
        <title>Complete genome sequence of Cohnella hallensis HS21 isolated from Korean fir (Abies koreana) rhizospheric soil.</title>
        <authorList>
            <person name="Jiang L."/>
            <person name="Kang S.W."/>
            <person name="Kim S."/>
            <person name="Jung J."/>
            <person name="Kim C.Y."/>
            <person name="Kim D.H."/>
            <person name="Kim S.W."/>
            <person name="Lee J."/>
        </authorList>
    </citation>
    <scope>NUCLEOTIDE SEQUENCE [LARGE SCALE GENOMIC DNA]</scope>
    <source>
        <strain evidence="13 14">HS21</strain>
    </source>
</reference>
<evidence type="ECO:0000256" key="4">
    <source>
        <dbReference type="ARBA" id="ARBA00022960"/>
    </source>
</evidence>
<comment type="similarity">
    <text evidence="2 8">Belongs to the MurCDEF family. MurE subfamily.</text>
</comment>
<dbReference type="InterPro" id="IPR036565">
    <property type="entry name" value="Mur-like_cat_sf"/>
</dbReference>
<dbReference type="NCBIfam" id="NF001126">
    <property type="entry name" value="PRK00139.1-4"/>
    <property type="match status" value="1"/>
</dbReference>
<dbReference type="EMBL" id="AP019400">
    <property type="protein sequence ID" value="BBI34062.1"/>
    <property type="molecule type" value="Genomic_DNA"/>
</dbReference>
<dbReference type="InterPro" id="IPR013221">
    <property type="entry name" value="Mur_ligase_cen"/>
</dbReference>
<evidence type="ECO:0000256" key="8">
    <source>
        <dbReference type="HAMAP-Rule" id="MF_00208"/>
    </source>
</evidence>
<dbReference type="Pfam" id="PF01225">
    <property type="entry name" value="Mur_ligase"/>
    <property type="match status" value="1"/>
</dbReference>
<evidence type="ECO:0000256" key="9">
    <source>
        <dbReference type="RuleBase" id="RU004135"/>
    </source>
</evidence>
<dbReference type="InterPro" id="IPR004101">
    <property type="entry name" value="Mur_ligase_C"/>
</dbReference>
<protein>
    <recommendedName>
        <fullName evidence="8">UDP-N-acetylmuramyl-tripeptide synthetase</fullName>
        <ecNumber evidence="8">6.3.2.-</ecNumber>
    </recommendedName>
    <alternativeName>
        <fullName evidence="8">UDP-MurNAc-tripeptide synthetase</fullName>
    </alternativeName>
</protein>
<evidence type="ECO:0000259" key="12">
    <source>
        <dbReference type="Pfam" id="PF08245"/>
    </source>
</evidence>
<dbReference type="GO" id="GO:0005524">
    <property type="term" value="F:ATP binding"/>
    <property type="evidence" value="ECO:0007669"/>
    <property type="project" value="UniProtKB-UniRule"/>
</dbReference>
<keyword evidence="5 8" id="KW-0573">Peptidoglycan synthesis</keyword>
<comment type="caution">
    <text evidence="8">Lacks conserved residue(s) required for the propagation of feature annotation.</text>
</comment>
<comment type="pathway">
    <text evidence="1 8 9">Cell wall biogenesis; peptidoglycan biosynthesis.</text>
</comment>
<dbReference type="PANTHER" id="PTHR23135">
    <property type="entry name" value="MUR LIGASE FAMILY MEMBER"/>
    <property type="match status" value="1"/>
</dbReference>
<evidence type="ECO:0000256" key="3">
    <source>
        <dbReference type="ARBA" id="ARBA00022618"/>
    </source>
</evidence>
<keyword evidence="8" id="KW-0067">ATP-binding</keyword>
<evidence type="ECO:0000259" key="11">
    <source>
        <dbReference type="Pfam" id="PF02875"/>
    </source>
</evidence>
<dbReference type="SUPFAM" id="SSF63418">
    <property type="entry name" value="MurE/MurF N-terminal domain"/>
    <property type="match status" value="1"/>
</dbReference>
<dbReference type="Gene3D" id="3.40.1390.10">
    <property type="entry name" value="MurE/MurF, N-terminal domain"/>
    <property type="match status" value="1"/>
</dbReference>
<organism evidence="13 14">
    <name type="scientific">Cohnella abietis</name>
    <dbReference type="NCBI Taxonomy" id="2507935"/>
    <lineage>
        <taxon>Bacteria</taxon>
        <taxon>Bacillati</taxon>
        <taxon>Bacillota</taxon>
        <taxon>Bacilli</taxon>
        <taxon>Bacillales</taxon>
        <taxon>Paenibacillaceae</taxon>
        <taxon>Cohnella</taxon>
    </lineage>
</organism>
<keyword evidence="7 8" id="KW-0961">Cell wall biogenesis/degradation</keyword>
<dbReference type="UniPathway" id="UPA00219"/>
<comment type="function">
    <text evidence="8">Catalyzes the addition of an amino acid to the nucleotide precursor UDP-N-acetylmuramoyl-L-alanyl-D-glutamate (UMAG) in the biosynthesis of bacterial cell-wall peptidoglycan.</text>
</comment>
<evidence type="ECO:0000313" key="13">
    <source>
        <dbReference type="EMBL" id="BBI34062.1"/>
    </source>
</evidence>
<dbReference type="Pfam" id="PF08245">
    <property type="entry name" value="Mur_ligase_M"/>
    <property type="match status" value="1"/>
</dbReference>
<dbReference type="SUPFAM" id="SSF53623">
    <property type="entry name" value="MurD-like peptide ligases, catalytic domain"/>
    <property type="match status" value="1"/>
</dbReference>
<dbReference type="GO" id="GO:0008360">
    <property type="term" value="P:regulation of cell shape"/>
    <property type="evidence" value="ECO:0007669"/>
    <property type="project" value="UniProtKB-KW"/>
</dbReference>
<feature type="binding site" evidence="8">
    <location>
        <position position="29"/>
    </location>
    <ligand>
        <name>UDP-N-acetyl-alpha-D-muramoyl-L-alanyl-D-glutamate</name>
        <dbReference type="ChEBI" id="CHEBI:83900"/>
    </ligand>
</feature>
<dbReference type="GO" id="GO:0016881">
    <property type="term" value="F:acid-amino acid ligase activity"/>
    <property type="evidence" value="ECO:0007669"/>
    <property type="project" value="UniProtKB-UniRule"/>
</dbReference>
<gene>
    <name evidence="13" type="primary">murE_1</name>
    <name evidence="8" type="synonym">murE</name>
    <name evidence="13" type="ORF">KCTCHS21_34610</name>
</gene>
<comment type="subcellular location">
    <subcellularLocation>
        <location evidence="8 9">Cytoplasm</location>
    </subcellularLocation>
</comment>
<keyword evidence="3 8" id="KW-0132">Cell division</keyword>
<accession>A0A3T1D7J7</accession>
<dbReference type="GO" id="GO:0000287">
    <property type="term" value="F:magnesium ion binding"/>
    <property type="evidence" value="ECO:0007669"/>
    <property type="project" value="UniProtKB-UniRule"/>
</dbReference>
<comment type="PTM">
    <text evidence="8">Carboxylation is probably crucial for Mg(2+) binding and, consequently, for the gamma-phosphate positioning of ATP.</text>
</comment>
<dbReference type="Pfam" id="PF02875">
    <property type="entry name" value="Mur_ligase_C"/>
    <property type="match status" value="1"/>
</dbReference>
<keyword evidence="14" id="KW-1185">Reference proteome</keyword>
<feature type="binding site" evidence="8">
    <location>
        <begin position="110"/>
        <end position="116"/>
    </location>
    <ligand>
        <name>ATP</name>
        <dbReference type="ChEBI" id="CHEBI:30616"/>
    </ligand>
</feature>
<keyword evidence="6 8" id="KW-0131">Cell cycle</keyword>
<dbReference type="GO" id="GO:0071555">
    <property type="term" value="P:cell wall organization"/>
    <property type="evidence" value="ECO:0007669"/>
    <property type="project" value="UniProtKB-KW"/>
</dbReference>
<evidence type="ECO:0000259" key="10">
    <source>
        <dbReference type="Pfam" id="PF01225"/>
    </source>
</evidence>
<dbReference type="KEGG" id="cohn:KCTCHS21_34610"/>
<evidence type="ECO:0000313" key="14">
    <source>
        <dbReference type="Proteomes" id="UP000289856"/>
    </source>
</evidence>
<keyword evidence="8" id="KW-0547">Nucleotide-binding</keyword>
<dbReference type="InterPro" id="IPR000713">
    <property type="entry name" value="Mur_ligase_N"/>
</dbReference>
<comment type="cofactor">
    <cofactor evidence="8">
        <name>Mg(2+)</name>
        <dbReference type="ChEBI" id="CHEBI:18420"/>
    </cofactor>
</comment>
<dbReference type="PANTHER" id="PTHR23135:SF4">
    <property type="entry name" value="UDP-N-ACETYLMURAMOYL-L-ALANYL-D-GLUTAMATE--2,6-DIAMINOPIMELATE LIGASE MURE HOMOLOG, CHLOROPLASTIC"/>
    <property type="match status" value="1"/>
</dbReference>
<feature type="domain" description="Mur ligase central" evidence="12">
    <location>
        <begin position="108"/>
        <end position="308"/>
    </location>
</feature>
<feature type="domain" description="Mur ligase N-terminal catalytic" evidence="10">
    <location>
        <begin position="25"/>
        <end position="96"/>
    </location>
</feature>
<evidence type="ECO:0000256" key="1">
    <source>
        <dbReference type="ARBA" id="ARBA00004752"/>
    </source>
</evidence>
<keyword evidence="4 8" id="KW-0133">Cell shape</keyword>
<keyword evidence="8" id="KW-0460">Magnesium</keyword>
<sequence>MLTSLVENLTFVRLQGELNREVMALAFDSRQVSDANTLFVAIGGFNADGHDHILEAIASGATIIIVERNLLINAPVTLLKVDNARAALARLSANFYDNPTQRLNLIGVTGTNGKTSTAYFIKSIYEQARTPTGVISTIGTQIGDKNNKHNHTTPEAPYLQQSFDSMLKNNIGNCVMEVSSHSLSLQRIDCSDFNIGVFTNLSPDHLEFHHNMEEYFQAKASLFQRTNKVNVLNADDQYGRRLVKMSKDLGTEFITYGIEQDADISAIHIKYFANYSIFMLRTPTGNLHIRVNFPGKIYVYNALAAISCAYVDGIRLMDIKAGIEAVTAIKGRLEVVYNSDDIKVIVDFAHTEDGLAKVLASIRPFVQGRIILVFGVYAAKGEKGNDKRRAMGGVAAHLADIAIVTSDNPKEQDPQYIVDEVAAAIDELGGNYYKIVDRKMAIENAIDLSEKGDVILIAGKGHETSQILGAYVMPFNEAQIVNQKIQSRSRHVVMK</sequence>
<dbReference type="SUPFAM" id="SSF53244">
    <property type="entry name" value="MurD-like peptide ligases, peptide-binding domain"/>
    <property type="match status" value="1"/>
</dbReference>
<evidence type="ECO:0000256" key="2">
    <source>
        <dbReference type="ARBA" id="ARBA00005898"/>
    </source>
</evidence>
<keyword evidence="8 13" id="KW-0436">Ligase</keyword>
<feature type="binding site" evidence="8">
    <location>
        <begin position="152"/>
        <end position="153"/>
    </location>
    <ligand>
        <name>UDP-N-acetyl-alpha-D-muramoyl-L-alanyl-D-glutamate</name>
        <dbReference type="ChEBI" id="CHEBI:83900"/>
    </ligand>
</feature>
<proteinExistence type="inferred from homology"/>
<dbReference type="Proteomes" id="UP000289856">
    <property type="component" value="Chromosome"/>
</dbReference>
<dbReference type="HAMAP" id="MF_00208">
    <property type="entry name" value="MurE"/>
    <property type="match status" value="1"/>
</dbReference>
<dbReference type="GO" id="GO:0005737">
    <property type="term" value="C:cytoplasm"/>
    <property type="evidence" value="ECO:0007669"/>
    <property type="project" value="UniProtKB-SubCell"/>
</dbReference>
<dbReference type="Gene3D" id="3.90.190.20">
    <property type="entry name" value="Mur ligase, C-terminal domain"/>
    <property type="match status" value="1"/>
</dbReference>
<name>A0A3T1D7J7_9BACL</name>
<evidence type="ECO:0000256" key="6">
    <source>
        <dbReference type="ARBA" id="ARBA00023306"/>
    </source>
</evidence>
<evidence type="ECO:0000256" key="7">
    <source>
        <dbReference type="ARBA" id="ARBA00023316"/>
    </source>
</evidence>
<dbReference type="NCBIfam" id="TIGR01085">
    <property type="entry name" value="murE"/>
    <property type="match status" value="1"/>
</dbReference>
<feature type="domain" description="Mur ligase C-terminal" evidence="11">
    <location>
        <begin position="331"/>
        <end position="461"/>
    </location>
</feature>
<feature type="binding site" evidence="8">
    <location>
        <position position="179"/>
    </location>
    <ligand>
        <name>UDP-N-acetyl-alpha-D-muramoyl-L-alanyl-D-glutamate</name>
        <dbReference type="ChEBI" id="CHEBI:83900"/>
    </ligand>
</feature>
<keyword evidence="8" id="KW-0963">Cytoplasm</keyword>
<dbReference type="GO" id="GO:0051301">
    <property type="term" value="P:cell division"/>
    <property type="evidence" value="ECO:0007669"/>
    <property type="project" value="UniProtKB-KW"/>
</dbReference>